<gene>
    <name evidence="1" type="ORF">LCGC14_0589850</name>
</gene>
<accession>A0A0F9RIQ1</accession>
<dbReference type="Pfam" id="PF10987">
    <property type="entry name" value="DUF2806"/>
    <property type="match status" value="1"/>
</dbReference>
<sequence>MTVKTAQARINLANIIESLLGYPITKVGSNGVLPTNEQSYDIKGKIKPLYHINSENSVLARAQKRQDLLLIKQQQNIESILAMAMGFCPDVASSKQPDVDWVEHFIALCEDTSNTSMQTLWAKILTGETLNPGTFSIKSLQTLKHMTQREADSLQKCVSLSGYNEKDDSHFILLGFYKKPSLFDLLRKGNKVSLNLGKTGISFPDILTLMDLNLLYRKEIESAVLKAGQELTLSFLSQKVTLKAKSSDLVLSYYKFTQTGDELSKLINFPVNKVYKQLINNALEGEFDLAWHAIK</sequence>
<evidence type="ECO:0008006" key="2">
    <source>
        <dbReference type="Google" id="ProtNLM"/>
    </source>
</evidence>
<dbReference type="InterPro" id="IPR021254">
    <property type="entry name" value="DUF2806"/>
</dbReference>
<dbReference type="EMBL" id="LAZR01000918">
    <property type="protein sequence ID" value="KKN54664.1"/>
    <property type="molecule type" value="Genomic_DNA"/>
</dbReference>
<evidence type="ECO:0000313" key="1">
    <source>
        <dbReference type="EMBL" id="KKN54664.1"/>
    </source>
</evidence>
<protein>
    <recommendedName>
        <fullName evidence="2">TIGR03899 family protein</fullName>
    </recommendedName>
</protein>
<reference evidence="1" key="1">
    <citation type="journal article" date="2015" name="Nature">
        <title>Complex archaea that bridge the gap between prokaryotes and eukaryotes.</title>
        <authorList>
            <person name="Spang A."/>
            <person name="Saw J.H."/>
            <person name="Jorgensen S.L."/>
            <person name="Zaremba-Niedzwiedzka K."/>
            <person name="Martijn J."/>
            <person name="Lind A.E."/>
            <person name="van Eijk R."/>
            <person name="Schleper C."/>
            <person name="Guy L."/>
            <person name="Ettema T.J."/>
        </authorList>
    </citation>
    <scope>NUCLEOTIDE SEQUENCE</scope>
</reference>
<comment type="caution">
    <text evidence="1">The sequence shown here is derived from an EMBL/GenBank/DDBJ whole genome shotgun (WGS) entry which is preliminary data.</text>
</comment>
<proteinExistence type="predicted"/>
<dbReference type="AlphaFoldDB" id="A0A0F9RIQ1"/>
<name>A0A0F9RIQ1_9ZZZZ</name>
<dbReference type="NCBIfam" id="TIGR03899">
    <property type="entry name" value="TIGR03899 family protein"/>
    <property type="match status" value="1"/>
</dbReference>
<organism evidence="1">
    <name type="scientific">marine sediment metagenome</name>
    <dbReference type="NCBI Taxonomy" id="412755"/>
    <lineage>
        <taxon>unclassified sequences</taxon>
        <taxon>metagenomes</taxon>
        <taxon>ecological metagenomes</taxon>
    </lineage>
</organism>